<feature type="transmembrane region" description="Helical" evidence="1">
    <location>
        <begin position="150"/>
        <end position="174"/>
    </location>
</feature>
<feature type="transmembrane region" description="Helical" evidence="1">
    <location>
        <begin position="363"/>
        <end position="379"/>
    </location>
</feature>
<feature type="transmembrane region" description="Helical" evidence="1">
    <location>
        <begin position="12"/>
        <end position="35"/>
    </location>
</feature>
<reference evidence="2 3" key="1">
    <citation type="submission" date="2017-07" db="EMBL/GenBank/DDBJ databases">
        <title>Mechanisms for carbon and nitrogen cycling indicate functional differentiation within the Candidate Phyla Radiation.</title>
        <authorList>
            <person name="Danczak R.E."/>
            <person name="Johnston M.D."/>
            <person name="Kenah C."/>
            <person name="Slattery M."/>
            <person name="Wrighton K.C."/>
            <person name="Wilkins M.J."/>
        </authorList>
    </citation>
    <scope>NUCLEOTIDE SEQUENCE [LARGE SCALE GENOMIC DNA]</scope>
    <source>
        <strain evidence="2">Licking1014_7</strain>
    </source>
</reference>
<protein>
    <recommendedName>
        <fullName evidence="4">Glycosyltransferase RgtA/B/C/D-like domain-containing protein</fullName>
    </recommendedName>
</protein>
<proteinExistence type="predicted"/>
<dbReference type="AlphaFoldDB" id="A0A554LJ09"/>
<feature type="transmembrane region" description="Helical" evidence="1">
    <location>
        <begin position="331"/>
        <end position="351"/>
    </location>
</feature>
<evidence type="ECO:0000313" key="2">
    <source>
        <dbReference type="EMBL" id="TSC92865.1"/>
    </source>
</evidence>
<dbReference type="Proteomes" id="UP000315689">
    <property type="component" value="Unassembled WGS sequence"/>
</dbReference>
<feature type="transmembrane region" description="Helical" evidence="1">
    <location>
        <begin position="459"/>
        <end position="479"/>
    </location>
</feature>
<feature type="transmembrane region" description="Helical" evidence="1">
    <location>
        <begin position="417"/>
        <end position="439"/>
    </location>
</feature>
<evidence type="ECO:0000313" key="3">
    <source>
        <dbReference type="Proteomes" id="UP000315689"/>
    </source>
</evidence>
<organism evidence="2 3">
    <name type="scientific">Candidatus Berkelbacteria bacterium Licking1014_7</name>
    <dbReference type="NCBI Taxonomy" id="2017147"/>
    <lineage>
        <taxon>Bacteria</taxon>
        <taxon>Candidatus Berkelbacteria</taxon>
    </lineage>
</organism>
<keyword evidence="1" id="KW-0472">Membrane</keyword>
<evidence type="ECO:0008006" key="4">
    <source>
        <dbReference type="Google" id="ProtNLM"/>
    </source>
</evidence>
<dbReference type="EMBL" id="VMGK01000011">
    <property type="protein sequence ID" value="TSC92865.1"/>
    <property type="molecule type" value="Genomic_DNA"/>
</dbReference>
<name>A0A554LJ09_9BACT</name>
<keyword evidence="1" id="KW-0812">Transmembrane</keyword>
<accession>A0A554LJ09</accession>
<feature type="transmembrane region" description="Helical" evidence="1">
    <location>
        <begin position="123"/>
        <end position="143"/>
    </location>
</feature>
<feature type="transmembrane region" description="Helical" evidence="1">
    <location>
        <begin position="180"/>
        <end position="198"/>
    </location>
</feature>
<keyword evidence="1" id="KW-1133">Transmembrane helix</keyword>
<gene>
    <name evidence="2" type="ORF">CEN89_383</name>
</gene>
<feature type="transmembrane region" description="Helical" evidence="1">
    <location>
        <begin position="486"/>
        <end position="505"/>
    </location>
</feature>
<feature type="transmembrane region" description="Helical" evidence="1">
    <location>
        <begin position="210"/>
        <end position="233"/>
    </location>
</feature>
<evidence type="ECO:0000256" key="1">
    <source>
        <dbReference type="SAM" id="Phobius"/>
    </source>
</evidence>
<feature type="transmembrane region" description="Helical" evidence="1">
    <location>
        <begin position="94"/>
        <end position="111"/>
    </location>
</feature>
<comment type="caution">
    <text evidence="2">The sequence shown here is derived from an EMBL/GenBank/DDBJ whole genome shotgun (WGS) entry which is preliminary data.</text>
</comment>
<feature type="transmembrane region" description="Helical" evidence="1">
    <location>
        <begin position="385"/>
        <end position="405"/>
    </location>
</feature>
<sequence>MAKMIIKKWWKNNLFIISFLTASFIFLLVINNWFWPTPDEYLYASVARSIIAGIKGEICLSCFNTEHTYLVSAMVAIYQWLLGLGDIELIASRIPIIFFSLGTIYILWLISGKIIEKKEERSWFLWLLLLIPGYFVLSVRFLLDVPLTFGFALLIYLLIIRARAIWIGLGLALILLIKDYGFFLAAPLIIISFILDAFEARQSTILKNIVNFVIQILIVFLPSFFVIVIFLAFNFLPYPRLLETGLIEYLGDGYIVFVKVISWLTSKIAPFINPSDGISYAQALVQKARQLEFSGKFPTTIFDSPLTPEISAGFFKKIWLIYQYNFSEQDVMIFAWPLFFTGLILRIKAIIKSGKAWLSKRNDILFLVLVLIFFYVNWHEALNIHGFRLTVPITLALVYFSYCGLKEILAGGNHKARIIFIFSSVIFLSLYMAFVFQIREYGSLISAQSMVGWLLHYKLLIFLILFSSGFLFLWLYPILSWKRKKLLLLIGLLFFFVLKFFPFYLESKAANKQYDFDYGLPEAVPYLEQIKQQDVNIAANANPYMMDYYAKTLNLPNEGSAPVMRDLKRFNRYIFYWYRSTYPRLDISFLVAHKINYIFFVNREIGDQSYQE</sequence>